<accession>A0A0G3XMI0</accession>
<proteinExistence type="predicted"/>
<dbReference type="EMBL" id="CP011770">
    <property type="protein sequence ID" value="AKM11668.1"/>
    <property type="molecule type" value="Genomic_DNA"/>
</dbReference>
<dbReference type="STRING" id="1348774.AB433_08395"/>
<sequence length="201" mass="21525">MRLSLTFAPAASRSFWGGFFALDRRFAHIVATASEPMLAQMRLTWWREVLDKPADDRPSGEPLLAALAKWGGEARVLARLAEGWEMLVGEEPLDAASVAALAGARGDVAGAIARLAGKSDQAEDAVRAGYRWALADIASHLSDEGERAMALSLYRAAAEGSMPRIARPVRVLEQLAMRSMAGQAGGFGSYLAALRTGWLGR</sequence>
<evidence type="ECO:0008006" key="3">
    <source>
        <dbReference type="Google" id="ProtNLM"/>
    </source>
</evidence>
<dbReference type="AlphaFoldDB" id="A0A0G3XMI0"/>
<evidence type="ECO:0000313" key="2">
    <source>
        <dbReference type="Proteomes" id="UP000035287"/>
    </source>
</evidence>
<gene>
    <name evidence="1" type="ORF">AB433_08395</name>
</gene>
<keyword evidence="2" id="KW-1185">Reference proteome</keyword>
<dbReference type="Gene3D" id="1.10.600.10">
    <property type="entry name" value="Farnesyl Diphosphate Synthase"/>
    <property type="match status" value="1"/>
</dbReference>
<dbReference type="KEGG" id="cna:AB433_08395"/>
<dbReference type="InterPro" id="IPR002060">
    <property type="entry name" value="Squ/phyt_synthse"/>
</dbReference>
<name>A0A0G3XMI0_9SPHN</name>
<protein>
    <recommendedName>
        <fullName evidence="3">Phytoene synthase</fullName>
    </recommendedName>
</protein>
<reference evidence="1 2" key="1">
    <citation type="submission" date="2015-06" db="EMBL/GenBank/DDBJ databases">
        <authorList>
            <person name="Zeng Y."/>
            <person name="Huang Y."/>
        </authorList>
    </citation>
    <scope>NUCLEOTIDE SEQUENCE [LARGE SCALE GENOMIC DNA]</scope>
    <source>
        <strain evidence="1 2">PQ-2</strain>
    </source>
</reference>
<dbReference type="PATRIC" id="fig|1348774.3.peg.1761"/>
<evidence type="ECO:0000313" key="1">
    <source>
        <dbReference type="EMBL" id="AKM11668.1"/>
    </source>
</evidence>
<organism evidence="1 2">
    <name type="scientific">Croceicoccus naphthovorans</name>
    <dbReference type="NCBI Taxonomy" id="1348774"/>
    <lineage>
        <taxon>Bacteria</taxon>
        <taxon>Pseudomonadati</taxon>
        <taxon>Pseudomonadota</taxon>
        <taxon>Alphaproteobacteria</taxon>
        <taxon>Sphingomonadales</taxon>
        <taxon>Erythrobacteraceae</taxon>
        <taxon>Croceicoccus</taxon>
    </lineage>
</organism>
<dbReference type="InterPro" id="IPR008949">
    <property type="entry name" value="Isoprenoid_synthase_dom_sf"/>
</dbReference>
<dbReference type="SUPFAM" id="SSF48576">
    <property type="entry name" value="Terpenoid synthases"/>
    <property type="match status" value="1"/>
</dbReference>
<dbReference type="Proteomes" id="UP000035287">
    <property type="component" value="Chromosome"/>
</dbReference>
<dbReference type="Pfam" id="PF00494">
    <property type="entry name" value="SQS_PSY"/>
    <property type="match status" value="1"/>
</dbReference>